<dbReference type="SUPFAM" id="SSF101386">
    <property type="entry name" value="all-alpha NTP pyrophosphatases"/>
    <property type="match status" value="1"/>
</dbReference>
<evidence type="ECO:0000313" key="2">
    <source>
        <dbReference type="EMBL" id="OGG60146.1"/>
    </source>
</evidence>
<dbReference type="Gene3D" id="1.10.287.1080">
    <property type="entry name" value="MazG-like"/>
    <property type="match status" value="1"/>
</dbReference>
<evidence type="ECO:0000259" key="1">
    <source>
        <dbReference type="Pfam" id="PF03819"/>
    </source>
</evidence>
<dbReference type="InterPro" id="IPR011379">
    <property type="entry name" value="MazG-related_GP37"/>
</dbReference>
<accession>A0A1F6DFK0</accession>
<name>A0A1F6DFK0_9BACT</name>
<proteinExistence type="predicted"/>
<dbReference type="InterPro" id="IPR004518">
    <property type="entry name" value="MazG-like_dom"/>
</dbReference>
<reference evidence="2 3" key="1">
    <citation type="journal article" date="2016" name="Nat. Commun.">
        <title>Thousands of microbial genomes shed light on interconnected biogeochemical processes in an aquifer system.</title>
        <authorList>
            <person name="Anantharaman K."/>
            <person name="Brown C.T."/>
            <person name="Hug L.A."/>
            <person name="Sharon I."/>
            <person name="Castelle C.J."/>
            <person name="Probst A.J."/>
            <person name="Thomas B.C."/>
            <person name="Singh A."/>
            <person name="Wilkins M.J."/>
            <person name="Karaoz U."/>
            <person name="Brodie E.L."/>
            <person name="Williams K.H."/>
            <person name="Hubbard S.S."/>
            <person name="Banfield J.F."/>
        </authorList>
    </citation>
    <scope>NUCLEOTIDE SEQUENCE [LARGE SCALE GENOMIC DNA]</scope>
</reference>
<organism evidence="2 3">
    <name type="scientific">Candidatus Kaiserbacteria bacterium RIFCSPHIGHO2_01_FULL_56_24</name>
    <dbReference type="NCBI Taxonomy" id="1798487"/>
    <lineage>
        <taxon>Bacteria</taxon>
        <taxon>Candidatus Kaiseribacteriota</taxon>
    </lineage>
</organism>
<dbReference type="CDD" id="cd11541">
    <property type="entry name" value="NTP-PPase_u4"/>
    <property type="match status" value="1"/>
</dbReference>
<feature type="domain" description="NTP pyrophosphohydrolase MazG-like" evidence="1">
    <location>
        <begin position="30"/>
        <end position="98"/>
    </location>
</feature>
<dbReference type="AlphaFoldDB" id="A0A1F6DFK0"/>
<dbReference type="Proteomes" id="UP000176377">
    <property type="component" value="Unassembled WGS sequence"/>
</dbReference>
<evidence type="ECO:0000313" key="3">
    <source>
        <dbReference type="Proteomes" id="UP000176377"/>
    </source>
</evidence>
<comment type="caution">
    <text evidence="2">The sequence shown here is derived from an EMBL/GenBank/DDBJ whole genome shotgun (WGS) entry which is preliminary data.</text>
</comment>
<dbReference type="Pfam" id="PF03819">
    <property type="entry name" value="MazG"/>
    <property type="match status" value="1"/>
</dbReference>
<gene>
    <name evidence="2" type="ORF">A2765_01085</name>
</gene>
<sequence>MDFDEYEKLASRTATIDDSKRLYRLYDLGLGIAGEAGELAEKLKKAIRDDGGEISEERREGLKREIGDVLWYLSQLSNALGFPFSEAAQANITKLEDRLARDKIKGSGDNR</sequence>
<dbReference type="PIRSF" id="PIRSF006639">
    <property type="entry name" value="UCP006639_pph"/>
    <property type="match status" value="1"/>
</dbReference>
<dbReference type="EMBL" id="MFLA01000013">
    <property type="protein sequence ID" value="OGG60146.1"/>
    <property type="molecule type" value="Genomic_DNA"/>
</dbReference>
<protein>
    <recommendedName>
        <fullName evidence="1">NTP pyrophosphohydrolase MazG-like domain-containing protein</fullName>
    </recommendedName>
</protein>